<keyword evidence="1 2" id="KW-0539">Nucleus</keyword>
<protein>
    <submittedName>
        <fullName evidence="6">Uncharacterized protein LOC103602330</fullName>
    </submittedName>
</protein>
<evidence type="ECO:0000313" key="6">
    <source>
        <dbReference type="RefSeq" id="XP_008584962.1"/>
    </source>
</evidence>
<keyword evidence="1 2" id="KW-0371">Homeobox</keyword>
<evidence type="ECO:0000256" key="3">
    <source>
        <dbReference type="SAM" id="MobiDB-lite"/>
    </source>
</evidence>
<keyword evidence="5" id="KW-1185">Reference proteome</keyword>
<organism evidence="5 6">
    <name type="scientific">Galeopterus variegatus</name>
    <name type="common">Malayan flying lemur</name>
    <name type="synonym">Cynocephalus variegatus</name>
    <dbReference type="NCBI Taxonomy" id="482537"/>
    <lineage>
        <taxon>Eukaryota</taxon>
        <taxon>Metazoa</taxon>
        <taxon>Chordata</taxon>
        <taxon>Craniata</taxon>
        <taxon>Vertebrata</taxon>
        <taxon>Euteleostomi</taxon>
        <taxon>Mammalia</taxon>
        <taxon>Eutheria</taxon>
        <taxon>Euarchontoglires</taxon>
        <taxon>Dermoptera</taxon>
        <taxon>Cynocephalidae</taxon>
        <taxon>Galeopterus</taxon>
    </lineage>
</organism>
<evidence type="ECO:0000259" key="4">
    <source>
        <dbReference type="PROSITE" id="PS50071"/>
    </source>
</evidence>
<accession>A0ABM0RWH1</accession>
<comment type="subcellular location">
    <subcellularLocation>
        <location evidence="1 2">Nucleus</location>
    </subcellularLocation>
</comment>
<evidence type="ECO:0000256" key="1">
    <source>
        <dbReference type="PROSITE-ProRule" id="PRU00108"/>
    </source>
</evidence>
<dbReference type="InterPro" id="IPR009057">
    <property type="entry name" value="Homeodomain-like_sf"/>
</dbReference>
<feature type="region of interest" description="Disordered" evidence="3">
    <location>
        <begin position="131"/>
        <end position="159"/>
    </location>
</feature>
<keyword evidence="1 2" id="KW-0238">DNA-binding</keyword>
<evidence type="ECO:0000256" key="2">
    <source>
        <dbReference type="RuleBase" id="RU000682"/>
    </source>
</evidence>
<dbReference type="CDD" id="cd00086">
    <property type="entry name" value="homeodomain"/>
    <property type="match status" value="1"/>
</dbReference>
<dbReference type="RefSeq" id="XP_008584962.1">
    <property type="nucleotide sequence ID" value="XM_008586740.1"/>
</dbReference>
<feature type="region of interest" description="Disordered" evidence="3">
    <location>
        <begin position="314"/>
        <end position="343"/>
    </location>
</feature>
<proteinExistence type="predicted"/>
<sequence>MDLNNTPSGTLQKETGQATREQLTKEIGVPKSKIQIWFKNCRLKQKELESGCSLGKDQTQGHDQFQSWTQEYFSKEATWKLYKEAEEWNEDSYRKLQDLTKQRPVRKEWGRSPCSAGEVFTLRDHQMAKAARSPARKRRPGLEAKGQAQGPFSSPTEWGKLGRASSYKSDCVNPTASTRAYRRSFGGFLKRRRRWRLPTLPPGQPPYVPAIPSFCAEEEKSWNHGERTRAGECWWWDEGPAANSPRSGKGFQGIRFVYFIMHFLFGGKNGEENPGEPAGPQASVCAQCGERRLHPRKRGDPTGEWTALSKRFEQARSETRSWSSSPKVTGDAGRTQTPEGWRGWETGQSRYKLLLVALIGRTGGGGPG</sequence>
<reference evidence="6" key="1">
    <citation type="submission" date="2025-08" db="UniProtKB">
        <authorList>
            <consortium name="RefSeq"/>
        </authorList>
    </citation>
    <scope>IDENTIFICATION</scope>
</reference>
<dbReference type="Proteomes" id="UP000694923">
    <property type="component" value="Unplaced"/>
</dbReference>
<gene>
    <name evidence="6" type="primary">LOC103602330</name>
</gene>
<evidence type="ECO:0000313" key="5">
    <source>
        <dbReference type="Proteomes" id="UP000694923"/>
    </source>
</evidence>
<name>A0ABM0RWH1_GALVR</name>
<feature type="region of interest" description="Disordered" evidence="3">
    <location>
        <begin position="1"/>
        <end position="21"/>
    </location>
</feature>
<feature type="DNA-binding region" description="Homeobox" evidence="1">
    <location>
        <begin position="22"/>
        <end position="49"/>
    </location>
</feature>
<dbReference type="InterPro" id="IPR001356">
    <property type="entry name" value="HD"/>
</dbReference>
<feature type="domain" description="Homeobox" evidence="4">
    <location>
        <begin position="20"/>
        <end position="48"/>
    </location>
</feature>
<dbReference type="PROSITE" id="PS50071">
    <property type="entry name" value="HOMEOBOX_2"/>
    <property type="match status" value="1"/>
</dbReference>
<dbReference type="SUPFAM" id="SSF46689">
    <property type="entry name" value="Homeodomain-like"/>
    <property type="match status" value="1"/>
</dbReference>
<dbReference type="Gene3D" id="1.10.10.60">
    <property type="entry name" value="Homeodomain-like"/>
    <property type="match status" value="1"/>
</dbReference>
<dbReference type="GeneID" id="103602330"/>
<dbReference type="Pfam" id="PF00046">
    <property type="entry name" value="Homeodomain"/>
    <property type="match status" value="1"/>
</dbReference>